<protein>
    <recommendedName>
        <fullName evidence="2">Protein kinase domain-containing protein</fullName>
    </recommendedName>
</protein>
<dbReference type="GO" id="GO:0004672">
    <property type="term" value="F:protein kinase activity"/>
    <property type="evidence" value="ECO:0007669"/>
    <property type="project" value="InterPro"/>
</dbReference>
<dbReference type="InterPro" id="IPR011009">
    <property type="entry name" value="Kinase-like_dom_sf"/>
</dbReference>
<feature type="chain" id="PRO_5030588947" description="Protein kinase domain-containing protein" evidence="1">
    <location>
        <begin position="20"/>
        <end position="417"/>
    </location>
</feature>
<dbReference type="PANTHER" id="PTHR45890">
    <property type="entry name" value="AARF DOMAIN CONTAINING KINASE 2 (PREDICTED)"/>
    <property type="match status" value="1"/>
</dbReference>
<reference evidence="3" key="1">
    <citation type="submission" date="2021-01" db="EMBL/GenBank/DDBJ databases">
        <authorList>
            <person name="Corre E."/>
            <person name="Pelletier E."/>
            <person name="Niang G."/>
            <person name="Scheremetjew M."/>
            <person name="Finn R."/>
            <person name="Kale V."/>
            <person name="Holt S."/>
            <person name="Cochrane G."/>
            <person name="Meng A."/>
            <person name="Brown T."/>
            <person name="Cohen L."/>
        </authorList>
    </citation>
    <scope>NUCLEOTIDE SEQUENCE</scope>
    <source>
        <strain evidence="3">PLY182g</strain>
    </source>
</reference>
<dbReference type="SUPFAM" id="SSF56112">
    <property type="entry name" value="Protein kinase-like (PK-like)"/>
    <property type="match status" value="1"/>
</dbReference>
<keyword evidence="1" id="KW-0732">Signal</keyword>
<dbReference type="EMBL" id="HBEY01006117">
    <property type="protein sequence ID" value="CAD8599657.1"/>
    <property type="molecule type" value="Transcribed_RNA"/>
</dbReference>
<sequence length="417" mass="46244">MLPLVLSLPLTRFATVSEAWWWWCVRISESSGALVIKLAQWASSRPDLFGSQVCARFSHLQDQTPTHAWRHTEGALDEAFGGSWREELSLDESPIGSGCIAQVYRGELRAADGSRSPVAVKVLHPDVERFVQADMNLLHLVAWAVHCSGRLRWLNPMGMADEFSGMLLRQLDLTLEAGNLRTFTANFAIGSGDPLVFFPVPIDSYVSPKVLVETFIEGEPLLTWAARTPEDAPVRQGMMNDGIDAFCKMLFTDNFFHGDLHPGNIFVTPSGKLAFLDAGIAVEYTERDHQMLIEILSRFIQYDGYGGGLKMLEQTDSQDEVSDAHGFCTKIAEMVFKARADPTFFDQVGAHISVICNAACDHHVLIAQGFISVALSVKVVEGAVIQVDPEAVVAPRARGVIMREAIRRKLWRRKSKD</sequence>
<dbReference type="PANTHER" id="PTHR45890:SF1">
    <property type="entry name" value="AARF DOMAIN CONTAINING KINASE 2"/>
    <property type="match status" value="1"/>
</dbReference>
<gene>
    <name evidence="3" type="ORF">CPEL01642_LOCUS2987</name>
</gene>
<dbReference type="Pfam" id="PF03109">
    <property type="entry name" value="ABC1"/>
    <property type="match status" value="1"/>
</dbReference>
<dbReference type="GO" id="GO:0005524">
    <property type="term" value="F:ATP binding"/>
    <property type="evidence" value="ECO:0007669"/>
    <property type="project" value="InterPro"/>
</dbReference>
<evidence type="ECO:0000313" key="3">
    <source>
        <dbReference type="EMBL" id="CAD8599657.1"/>
    </source>
</evidence>
<dbReference type="PROSITE" id="PS50011">
    <property type="entry name" value="PROTEIN_KINASE_DOM"/>
    <property type="match status" value="1"/>
</dbReference>
<proteinExistence type="predicted"/>
<dbReference type="InterPro" id="IPR000719">
    <property type="entry name" value="Prot_kinase_dom"/>
</dbReference>
<evidence type="ECO:0000259" key="2">
    <source>
        <dbReference type="PROSITE" id="PS50011"/>
    </source>
</evidence>
<organism evidence="3">
    <name type="scientific">Coccolithus braarudii</name>
    <dbReference type="NCBI Taxonomy" id="221442"/>
    <lineage>
        <taxon>Eukaryota</taxon>
        <taxon>Haptista</taxon>
        <taxon>Haptophyta</taxon>
        <taxon>Prymnesiophyceae</taxon>
        <taxon>Coccolithales</taxon>
        <taxon>Coccolithaceae</taxon>
        <taxon>Coccolithus</taxon>
    </lineage>
</organism>
<dbReference type="GO" id="GO:0005739">
    <property type="term" value="C:mitochondrion"/>
    <property type="evidence" value="ECO:0007669"/>
    <property type="project" value="TreeGrafter"/>
</dbReference>
<feature type="domain" description="Protein kinase" evidence="2">
    <location>
        <begin position="89"/>
        <end position="417"/>
    </location>
</feature>
<accession>A0A7S0L238</accession>
<name>A0A7S0L238_9EUKA</name>
<dbReference type="InterPro" id="IPR052402">
    <property type="entry name" value="ADCK_kinase"/>
</dbReference>
<dbReference type="AlphaFoldDB" id="A0A7S0L238"/>
<evidence type="ECO:0000256" key="1">
    <source>
        <dbReference type="SAM" id="SignalP"/>
    </source>
</evidence>
<dbReference type="InterPro" id="IPR004147">
    <property type="entry name" value="ABC1_dom"/>
</dbReference>
<feature type="signal peptide" evidence="1">
    <location>
        <begin position="1"/>
        <end position="19"/>
    </location>
</feature>